<dbReference type="RefSeq" id="WP_331787376.1">
    <property type="nucleotide sequence ID" value="NZ_JAVFKM010000008.1"/>
</dbReference>
<evidence type="ECO:0008006" key="3">
    <source>
        <dbReference type="Google" id="ProtNLM"/>
    </source>
</evidence>
<sequence>MTRATRPSAAPAPSLYDGLTFRSTAAETASGAGAAQVPAGDYHQHRDLVWAEFSGGRVRQGRLVGRCDADGVITAAYCQVLTDGEVVSGQCVSHPERLADGRLRLREEWSRADGSHGTSYIEEVRT</sequence>
<evidence type="ECO:0000313" key="2">
    <source>
        <dbReference type="Proteomes" id="UP001348265"/>
    </source>
</evidence>
<proteinExistence type="predicted"/>
<gene>
    <name evidence="1" type="ORF">RB636_18290</name>
</gene>
<evidence type="ECO:0000313" key="1">
    <source>
        <dbReference type="EMBL" id="MEF3115122.1"/>
    </source>
</evidence>
<reference evidence="1 2" key="1">
    <citation type="submission" date="2023-08" db="EMBL/GenBank/DDBJ databases">
        <authorList>
            <person name="Sharma P."/>
            <person name="Verma V."/>
            <person name="Mohan M.K."/>
            <person name="Dubey A.K."/>
        </authorList>
    </citation>
    <scope>NUCLEOTIDE SEQUENCE [LARGE SCALE GENOMIC DNA]</scope>
    <source>
        <strain evidence="1 2">ADP4</strain>
    </source>
</reference>
<name>A0ABU7WUD7_9ACTN</name>
<dbReference type="Proteomes" id="UP001348265">
    <property type="component" value="Unassembled WGS sequence"/>
</dbReference>
<dbReference type="EMBL" id="JAVFKM010000008">
    <property type="protein sequence ID" value="MEF3115122.1"/>
    <property type="molecule type" value="Genomic_DNA"/>
</dbReference>
<protein>
    <recommendedName>
        <fullName evidence="3">N-acetylglutamate synthase</fullName>
    </recommendedName>
</protein>
<comment type="caution">
    <text evidence="1">The sequence shown here is derived from an EMBL/GenBank/DDBJ whole genome shotgun (WGS) entry which is preliminary data.</text>
</comment>
<keyword evidence="2" id="KW-1185">Reference proteome</keyword>
<dbReference type="InterPro" id="IPR058595">
    <property type="entry name" value="Avidin-like"/>
</dbReference>
<dbReference type="Pfam" id="PF26421">
    <property type="entry name" value="Avidin_like"/>
    <property type="match status" value="1"/>
</dbReference>
<accession>A0ABU7WUD7</accession>
<organism evidence="1 2">
    <name type="scientific">Streptomyces chrestomyceticus</name>
    <dbReference type="NCBI Taxonomy" id="68185"/>
    <lineage>
        <taxon>Bacteria</taxon>
        <taxon>Bacillati</taxon>
        <taxon>Actinomycetota</taxon>
        <taxon>Actinomycetes</taxon>
        <taxon>Kitasatosporales</taxon>
        <taxon>Streptomycetaceae</taxon>
        <taxon>Streptomyces</taxon>
    </lineage>
</organism>